<dbReference type="AlphaFoldDB" id="A0A2N2E1V7"/>
<comment type="caution">
    <text evidence="3">The sequence shown here is derived from an EMBL/GenBank/DDBJ whole genome shotgun (WGS) entry which is preliminary data.</text>
</comment>
<organism evidence="3 4">
    <name type="scientific">Candidatus Falkowbacteria bacterium HGW-Falkowbacteria-2</name>
    <dbReference type="NCBI Taxonomy" id="2013769"/>
    <lineage>
        <taxon>Bacteria</taxon>
        <taxon>Candidatus Falkowiibacteriota</taxon>
    </lineage>
</organism>
<evidence type="ECO:0000313" key="3">
    <source>
        <dbReference type="EMBL" id="PKM88651.1"/>
    </source>
</evidence>
<evidence type="ECO:0000256" key="1">
    <source>
        <dbReference type="SAM" id="Phobius"/>
    </source>
</evidence>
<dbReference type="Pfam" id="PF18895">
    <property type="entry name" value="T4SS_pilin"/>
    <property type="match status" value="1"/>
</dbReference>
<feature type="signal peptide" evidence="2">
    <location>
        <begin position="1"/>
        <end position="29"/>
    </location>
</feature>
<evidence type="ECO:0000313" key="4">
    <source>
        <dbReference type="Proteomes" id="UP000233325"/>
    </source>
</evidence>
<reference evidence="3 4" key="1">
    <citation type="journal article" date="2017" name="ISME J.">
        <title>Potential for microbial H2 and metal transformations associated with novel bacteria and archaea in deep terrestrial subsurface sediments.</title>
        <authorList>
            <person name="Hernsdorf A.W."/>
            <person name="Amano Y."/>
            <person name="Miyakawa K."/>
            <person name="Ise K."/>
            <person name="Suzuki Y."/>
            <person name="Anantharaman K."/>
            <person name="Probst A."/>
            <person name="Burstein D."/>
            <person name="Thomas B.C."/>
            <person name="Banfield J.F."/>
        </authorList>
    </citation>
    <scope>NUCLEOTIDE SEQUENCE [LARGE SCALE GENOMIC DNA]</scope>
    <source>
        <strain evidence="3">HGW-Falkowbacteria-2</strain>
    </source>
</reference>
<keyword evidence="2" id="KW-0732">Signal</keyword>
<dbReference type="EMBL" id="PHAH01000013">
    <property type="protein sequence ID" value="PKM88651.1"/>
    <property type="molecule type" value="Genomic_DNA"/>
</dbReference>
<keyword evidence="1" id="KW-0472">Membrane</keyword>
<feature type="transmembrane region" description="Helical" evidence="1">
    <location>
        <begin position="105"/>
        <end position="126"/>
    </location>
</feature>
<keyword evidence="1" id="KW-1133">Transmembrane helix</keyword>
<name>A0A2N2E1V7_9BACT</name>
<gene>
    <name evidence="3" type="ORF">CVU83_01310</name>
</gene>
<proteinExistence type="predicted"/>
<feature type="transmembrane region" description="Helical" evidence="1">
    <location>
        <begin position="65"/>
        <end position="84"/>
    </location>
</feature>
<dbReference type="NCBIfam" id="NF045849">
    <property type="entry name" value="ICE_MMCAP2_0565"/>
    <property type="match status" value="1"/>
</dbReference>
<sequence>MKRKLSLYLLIAISFFQANLLLPIQPALADESLLNSQVGFSEGGDIQSAFGSEEPSDIRYTVSRIIISVLTLVGIIFVIILIIAGFKYMTAAGNEETARTAIRQITQAVIGLLIILAAWSITYFVMRHLAGAVGNNPLLP</sequence>
<dbReference type="InterPro" id="IPR043993">
    <property type="entry name" value="T4SS_pilin"/>
</dbReference>
<feature type="chain" id="PRO_5014651634" evidence="2">
    <location>
        <begin position="30"/>
        <end position="140"/>
    </location>
</feature>
<evidence type="ECO:0000256" key="2">
    <source>
        <dbReference type="SAM" id="SignalP"/>
    </source>
</evidence>
<protein>
    <submittedName>
        <fullName evidence="3">Uncharacterized protein</fullName>
    </submittedName>
</protein>
<keyword evidence="1" id="KW-0812">Transmembrane</keyword>
<accession>A0A2N2E1V7</accession>
<dbReference type="Proteomes" id="UP000233325">
    <property type="component" value="Unassembled WGS sequence"/>
</dbReference>